<feature type="non-terminal residue" evidence="1">
    <location>
        <position position="46"/>
    </location>
</feature>
<evidence type="ECO:0000313" key="1">
    <source>
        <dbReference type="EMBL" id="VAX12248.1"/>
    </source>
</evidence>
<accession>A0A3B1BLC7</accession>
<proteinExistence type="predicted"/>
<dbReference type="EMBL" id="UOFZ01000027">
    <property type="protein sequence ID" value="VAX12248.1"/>
    <property type="molecule type" value="Genomic_DNA"/>
</dbReference>
<gene>
    <name evidence="1" type="ORF">MNBD_GAMMA24-919</name>
</gene>
<protein>
    <submittedName>
        <fullName evidence="1">Uncharacterized protein</fullName>
    </submittedName>
</protein>
<reference evidence="1" key="1">
    <citation type="submission" date="2018-06" db="EMBL/GenBank/DDBJ databases">
        <authorList>
            <person name="Zhirakovskaya E."/>
        </authorList>
    </citation>
    <scope>NUCLEOTIDE SEQUENCE</scope>
</reference>
<sequence>MNDPAASGRGILQGVLFKSRDKPRGIKPTGGNKVGAAILLSESATG</sequence>
<name>A0A3B1BLC7_9ZZZZ</name>
<organism evidence="1">
    <name type="scientific">hydrothermal vent metagenome</name>
    <dbReference type="NCBI Taxonomy" id="652676"/>
    <lineage>
        <taxon>unclassified sequences</taxon>
        <taxon>metagenomes</taxon>
        <taxon>ecological metagenomes</taxon>
    </lineage>
</organism>
<dbReference type="AlphaFoldDB" id="A0A3B1BLC7"/>